<dbReference type="STRING" id="929713.NIASO_11545"/>
<name>W0EXT0_9BACT</name>
<dbReference type="SUPFAM" id="SSF54427">
    <property type="entry name" value="NTF2-like"/>
    <property type="match status" value="1"/>
</dbReference>
<proteinExistence type="predicted"/>
<dbReference type="EMBL" id="CP007035">
    <property type="protein sequence ID" value="AHF15615.1"/>
    <property type="molecule type" value="Genomic_DNA"/>
</dbReference>
<dbReference type="Proteomes" id="UP000003586">
    <property type="component" value="Chromosome"/>
</dbReference>
<dbReference type="eggNOG" id="ENOG502ZPJP">
    <property type="taxonomic scope" value="Bacteria"/>
</dbReference>
<reference evidence="1 2" key="1">
    <citation type="submission" date="2013-12" db="EMBL/GenBank/DDBJ databases">
        <authorList>
            <consortium name="DOE Joint Genome Institute"/>
            <person name="Eisen J."/>
            <person name="Huntemann M."/>
            <person name="Han J."/>
            <person name="Chen A."/>
            <person name="Kyrpides N."/>
            <person name="Mavromatis K."/>
            <person name="Markowitz V."/>
            <person name="Palaniappan K."/>
            <person name="Ivanova N."/>
            <person name="Schaumberg A."/>
            <person name="Pati A."/>
            <person name="Liolios K."/>
            <person name="Nordberg H.P."/>
            <person name="Cantor M.N."/>
            <person name="Hua S.X."/>
            <person name="Woyke T."/>
        </authorList>
    </citation>
    <scope>NUCLEOTIDE SEQUENCE [LARGE SCALE GENOMIC DNA]</scope>
    <source>
        <strain evidence="2">DSM 19437</strain>
    </source>
</reference>
<evidence type="ECO:0000313" key="2">
    <source>
        <dbReference type="Proteomes" id="UP000003586"/>
    </source>
</evidence>
<accession>W0EXT0</accession>
<evidence type="ECO:0008006" key="3">
    <source>
        <dbReference type="Google" id="ProtNLM"/>
    </source>
</evidence>
<dbReference type="Gene3D" id="3.10.450.50">
    <property type="match status" value="1"/>
</dbReference>
<dbReference type="HOGENOM" id="CLU_115824_0_0_10"/>
<sequence>MLADTNAVKSIDGIVGEVLRLQSSERGKTRNWKALRNLFLPTATFTILNSKDSLNRPTETVSLDDFIELMHDDYYTEGYVEYETGKVVDEFNGIANVFQSFYGKDSKNEEARGINSYQLVYFKNRWWIANLLWTLETNKVKIPKKYLYKK</sequence>
<gene>
    <name evidence="1" type="ORF">NIASO_11545</name>
</gene>
<evidence type="ECO:0000313" key="1">
    <source>
        <dbReference type="EMBL" id="AHF15615.1"/>
    </source>
</evidence>
<dbReference type="AlphaFoldDB" id="W0EXT0"/>
<dbReference type="InterPro" id="IPR032710">
    <property type="entry name" value="NTF2-like_dom_sf"/>
</dbReference>
<organism evidence="1 2">
    <name type="scientific">Niabella soli DSM 19437</name>
    <dbReference type="NCBI Taxonomy" id="929713"/>
    <lineage>
        <taxon>Bacteria</taxon>
        <taxon>Pseudomonadati</taxon>
        <taxon>Bacteroidota</taxon>
        <taxon>Chitinophagia</taxon>
        <taxon>Chitinophagales</taxon>
        <taxon>Chitinophagaceae</taxon>
        <taxon>Niabella</taxon>
    </lineage>
</organism>
<dbReference type="KEGG" id="nso:NIASO_11545"/>
<protein>
    <recommendedName>
        <fullName evidence="3">DUF4440 domain-containing protein</fullName>
    </recommendedName>
</protein>
<keyword evidence="2" id="KW-1185">Reference proteome</keyword>